<gene>
    <name evidence="4" type="ORF">Pr1d_46690</name>
</gene>
<dbReference type="OrthoDB" id="9782434at2"/>
<evidence type="ECO:0000256" key="2">
    <source>
        <dbReference type="SAM" id="SignalP"/>
    </source>
</evidence>
<sequence precursor="true">MSPIIRLSALTAVLLSLVPAMSQAAMQEDEILRQASTVFQQVMTAPGNGIPRQLLTDAQGVAIIPQVKGGAFVVGIRMGKGVFIGRDATGQWQMPRFIDLTGGSVGWQAGIQSTDVILVLRSRQSVENLMQGKLTVGADASVAAGPVGRQVSAGTDLPMNAEIYSYSRSRGAFLGVSLDGSVLKQDLQADAQYYQQAAATGQQPVLASQLVSQITQYAGGGSVPMQEGMQPQPNAAPYANQFASATPMGESWQRLQAVLTPEWQQYLAIPNASQFNNAESYREALINAQSRYEVIASNPQYAQLAARPEYQAVFGLLRHAVNAQLTPPAGQLSLPAPPIQADPSEIR</sequence>
<dbReference type="PANTHER" id="PTHR15629">
    <property type="entry name" value="SH3YL1 PROTEIN"/>
    <property type="match status" value="1"/>
</dbReference>
<reference evidence="4 5" key="1">
    <citation type="submission" date="2019-08" db="EMBL/GenBank/DDBJ databases">
        <title>Deep-cultivation of Planctomycetes and their phenomic and genomic characterization uncovers novel biology.</title>
        <authorList>
            <person name="Wiegand S."/>
            <person name="Jogler M."/>
            <person name="Boedeker C."/>
            <person name="Pinto D."/>
            <person name="Vollmers J."/>
            <person name="Rivas-Marin E."/>
            <person name="Kohn T."/>
            <person name="Peeters S.H."/>
            <person name="Heuer A."/>
            <person name="Rast P."/>
            <person name="Oberbeckmann S."/>
            <person name="Bunk B."/>
            <person name="Jeske O."/>
            <person name="Meyerdierks A."/>
            <person name="Storesund J.E."/>
            <person name="Kallscheuer N."/>
            <person name="Luecker S."/>
            <person name="Lage O.M."/>
            <person name="Pohl T."/>
            <person name="Merkel B.J."/>
            <person name="Hornburger P."/>
            <person name="Mueller R.-W."/>
            <person name="Bruemmer F."/>
            <person name="Labrenz M."/>
            <person name="Spormann A.M."/>
            <person name="Op den Camp H."/>
            <person name="Overmann J."/>
            <person name="Amann R."/>
            <person name="Jetten M.S.M."/>
            <person name="Mascher T."/>
            <person name="Medema M.H."/>
            <person name="Devos D.P."/>
            <person name="Kaster A.-K."/>
            <person name="Ovreas L."/>
            <person name="Rohde M."/>
            <person name="Galperin M.Y."/>
            <person name="Jogler C."/>
        </authorList>
    </citation>
    <scope>NUCLEOTIDE SEQUENCE [LARGE SCALE GENOMIC DNA]</scope>
    <source>
        <strain evidence="4 5">Pr1d</strain>
    </source>
</reference>
<dbReference type="EMBL" id="CP042913">
    <property type="protein sequence ID" value="QEG37328.1"/>
    <property type="molecule type" value="Genomic_DNA"/>
</dbReference>
<proteinExistence type="predicted"/>
<evidence type="ECO:0000259" key="3">
    <source>
        <dbReference type="Pfam" id="PF04366"/>
    </source>
</evidence>
<keyword evidence="5" id="KW-1185">Reference proteome</keyword>
<accession>A0A5B9QE96</accession>
<feature type="domain" description="Ysc84 actin-binding" evidence="3">
    <location>
        <begin position="101"/>
        <end position="209"/>
    </location>
</feature>
<dbReference type="CDD" id="cd11524">
    <property type="entry name" value="SYLF"/>
    <property type="match status" value="1"/>
</dbReference>
<dbReference type="InterPro" id="IPR007461">
    <property type="entry name" value="Ysc84_actin-binding"/>
</dbReference>
<dbReference type="AlphaFoldDB" id="A0A5B9QE96"/>
<dbReference type="Proteomes" id="UP000323917">
    <property type="component" value="Chromosome"/>
</dbReference>
<dbReference type="RefSeq" id="WP_148075577.1">
    <property type="nucleotide sequence ID" value="NZ_CP042913.1"/>
</dbReference>
<protein>
    <recommendedName>
        <fullName evidence="3">Ysc84 actin-binding domain-containing protein</fullName>
    </recommendedName>
</protein>
<keyword evidence="2" id="KW-0732">Signal</keyword>
<dbReference type="InterPro" id="IPR051702">
    <property type="entry name" value="SH3_domain_YSC84-like"/>
</dbReference>
<feature type="region of interest" description="Disordered" evidence="1">
    <location>
        <begin position="327"/>
        <end position="347"/>
    </location>
</feature>
<evidence type="ECO:0000256" key="1">
    <source>
        <dbReference type="SAM" id="MobiDB-lite"/>
    </source>
</evidence>
<name>A0A5B9QE96_9BACT</name>
<organism evidence="4 5">
    <name type="scientific">Bythopirellula goksoeyrii</name>
    <dbReference type="NCBI Taxonomy" id="1400387"/>
    <lineage>
        <taxon>Bacteria</taxon>
        <taxon>Pseudomonadati</taxon>
        <taxon>Planctomycetota</taxon>
        <taxon>Planctomycetia</taxon>
        <taxon>Pirellulales</taxon>
        <taxon>Lacipirellulaceae</taxon>
        <taxon>Bythopirellula</taxon>
    </lineage>
</organism>
<evidence type="ECO:0000313" key="4">
    <source>
        <dbReference type="EMBL" id="QEG37328.1"/>
    </source>
</evidence>
<dbReference type="KEGG" id="bgok:Pr1d_46690"/>
<feature type="chain" id="PRO_5023036750" description="Ysc84 actin-binding domain-containing protein" evidence="2">
    <location>
        <begin position="25"/>
        <end position="347"/>
    </location>
</feature>
<dbReference type="Pfam" id="PF04366">
    <property type="entry name" value="Ysc84"/>
    <property type="match status" value="1"/>
</dbReference>
<dbReference type="GO" id="GO:0035091">
    <property type="term" value="F:phosphatidylinositol binding"/>
    <property type="evidence" value="ECO:0007669"/>
    <property type="project" value="TreeGrafter"/>
</dbReference>
<evidence type="ECO:0000313" key="5">
    <source>
        <dbReference type="Proteomes" id="UP000323917"/>
    </source>
</evidence>
<feature type="signal peptide" evidence="2">
    <location>
        <begin position="1"/>
        <end position="24"/>
    </location>
</feature>
<dbReference type="PANTHER" id="PTHR15629:SF2">
    <property type="entry name" value="SH3 DOMAIN-CONTAINING YSC84-LIKE PROTEIN 1"/>
    <property type="match status" value="1"/>
</dbReference>